<dbReference type="AlphaFoldDB" id="A0A2K4WBA3"/>
<dbReference type="Pfam" id="PF13589">
    <property type="entry name" value="HATPase_c_3"/>
    <property type="match status" value="1"/>
</dbReference>
<proteinExistence type="predicted"/>
<evidence type="ECO:0000313" key="2">
    <source>
        <dbReference type="Proteomes" id="UP000238093"/>
    </source>
</evidence>
<sequence>MGRGFRIAARALRQLGAELITSDDVALNELMKNAFDAQSPRVRVDIYATGDIEALSLLEEQIRTKSVTKTEISERISKAISADLSPQDRSDLIKSMNAHLTSRLEFAEYLKAFLEKQYIVVSDTGLGMSKDDLYDRFLVIGTPGKLLSKKEAKSGDPTLLGEKGIGRLSMMRLGNQATVKSTQKGNDIWNQIKFRWDEFDDPKLFLDDVEVNVTGLDKADVGAQGTSIEIKELTANWTLEKVQIFIQKYMRRLQDPFAKSRQPYPVDIYLNKKRQPIASLPSWLSDCAQFKTEILFDPLGIDGSEQILRRSLRWRTSTSSEPRTWSMKELTQQLGIPAEVFKRLGPFTANCLWFNRQMLTTNGVERTRTEVAEELNHWCGGFAVYRDNFRVGKTGGMEDDWLEWDSGALRAKGFALNRYQTVGSVSISSAKNPHLIDSANRERLIACPEQLLLKSILGDIVVQDLRAHINTIREAEAKILIAEESTTSSIKNAEDKLKKTIKAVEEIGKGLPREERYKIAEIRETLNSQVEFVKTIKNSLSMAKETRVELLELANIGLVVEIVIHELSRLTERTGELLVDLQKTHESANVVKVVDNLRTQIIATNKRIRTVDAMSPSGRHKREWYDAVAQTKTIVSGFANRFKRHDIECVIQLDDGLPTKELKVYMVRGLIAQTLENLLTNSVYWLQQGLRAGDLNVSAS</sequence>
<accession>A0A2K4WBA3</accession>
<dbReference type="GO" id="GO:0016301">
    <property type="term" value="F:kinase activity"/>
    <property type="evidence" value="ECO:0007669"/>
    <property type="project" value="UniProtKB-KW"/>
</dbReference>
<reference evidence="1 2" key="1">
    <citation type="submission" date="2017-11" db="EMBL/GenBank/DDBJ databases">
        <authorList>
            <person name="Han C.G."/>
        </authorList>
    </citation>
    <scope>NUCLEOTIDE SEQUENCE [LARGE SCALE GENOMIC DNA]</scope>
    <source>
        <strain evidence="1">CFBP6411</strain>
    </source>
</reference>
<name>A0A2K4WBA3_9PSED</name>
<keyword evidence="1" id="KW-0808">Transferase</keyword>
<organism evidence="1 2">
    <name type="scientific">Pseudomonas syringae group genomosp. 3</name>
    <dbReference type="NCBI Taxonomy" id="251701"/>
    <lineage>
        <taxon>Bacteria</taxon>
        <taxon>Pseudomonadati</taxon>
        <taxon>Pseudomonadota</taxon>
        <taxon>Gammaproteobacteria</taxon>
        <taxon>Pseudomonadales</taxon>
        <taxon>Pseudomonadaceae</taxon>
        <taxon>Pseudomonas</taxon>
    </lineage>
</organism>
<protein>
    <submittedName>
        <fullName evidence="1">Histidine kinase</fullName>
    </submittedName>
</protein>
<evidence type="ECO:0000313" key="1">
    <source>
        <dbReference type="EMBL" id="SOS33179.1"/>
    </source>
</evidence>
<dbReference type="Proteomes" id="UP000238093">
    <property type="component" value="Chromosome I"/>
</dbReference>
<dbReference type="Gene3D" id="3.30.565.10">
    <property type="entry name" value="Histidine kinase-like ATPase, C-terminal domain"/>
    <property type="match status" value="1"/>
</dbReference>
<keyword evidence="1" id="KW-0418">Kinase</keyword>
<dbReference type="RefSeq" id="WP_104698381.1">
    <property type="nucleotide sequence ID" value="NZ_LT963408.1"/>
</dbReference>
<dbReference type="SUPFAM" id="SSF55874">
    <property type="entry name" value="ATPase domain of HSP90 chaperone/DNA topoisomerase II/histidine kinase"/>
    <property type="match status" value="1"/>
</dbReference>
<gene>
    <name evidence="1" type="ORF">CFBP6411_01819</name>
</gene>
<dbReference type="EMBL" id="LT963408">
    <property type="protein sequence ID" value="SOS33179.1"/>
    <property type="molecule type" value="Genomic_DNA"/>
</dbReference>
<dbReference type="InterPro" id="IPR036890">
    <property type="entry name" value="HATPase_C_sf"/>
</dbReference>